<dbReference type="SUPFAM" id="SSF52317">
    <property type="entry name" value="Class I glutamine amidotransferase-like"/>
    <property type="match status" value="1"/>
</dbReference>
<dbReference type="InterPro" id="IPR029062">
    <property type="entry name" value="Class_I_gatase-like"/>
</dbReference>
<dbReference type="PANTHER" id="PTHR40469:SF2">
    <property type="entry name" value="GALACTOSE-BINDING DOMAIN-LIKE SUPERFAMILY PROTEIN"/>
    <property type="match status" value="1"/>
</dbReference>
<evidence type="ECO:0000313" key="2">
    <source>
        <dbReference type="EMBL" id="MFD1220983.1"/>
    </source>
</evidence>
<dbReference type="Gene3D" id="3.40.50.880">
    <property type="match status" value="1"/>
</dbReference>
<keyword evidence="3" id="KW-1185">Reference proteome</keyword>
<dbReference type="PANTHER" id="PTHR40469">
    <property type="entry name" value="SECRETED GLYCOSYL HYDROLASE"/>
    <property type="match status" value="1"/>
</dbReference>
<evidence type="ECO:0000313" key="3">
    <source>
        <dbReference type="Proteomes" id="UP001597180"/>
    </source>
</evidence>
<dbReference type="Pfam" id="PF06283">
    <property type="entry name" value="ThuA"/>
    <property type="match status" value="1"/>
</dbReference>
<dbReference type="EMBL" id="JBHTLU010000014">
    <property type="protein sequence ID" value="MFD1220983.1"/>
    <property type="molecule type" value="Genomic_DNA"/>
</dbReference>
<sequence>MTAVQKQNGKAVILGDIENKQYHPLDRIQQDLVETLGDDFTVTFTEDYEVMTPGRISSIDVFVAYTDKWDGPVTDAQAAGLTEYVASGGGLVVLHTGVSLSAHEKLLDLIGARFTGHPPYQGLDFEAVKDAAGELHPIVRGLEPFRSEDEPYQYAFAEGVEKQVILRYVMDGESYPAAWVRQVGTGRLVSLMPGHNSNSLQHPEVRKLILRSCLWAAGRL</sequence>
<comment type="caution">
    <text evidence="2">The sequence shown here is derived from an EMBL/GenBank/DDBJ whole genome shotgun (WGS) entry which is preliminary data.</text>
</comment>
<protein>
    <submittedName>
        <fullName evidence="2">ThuA domain-containing protein</fullName>
    </submittedName>
</protein>
<dbReference type="InterPro" id="IPR029010">
    <property type="entry name" value="ThuA-like"/>
</dbReference>
<gene>
    <name evidence="2" type="ORF">ACFQ4B_12730</name>
</gene>
<feature type="domain" description="ThuA-like" evidence="1">
    <location>
        <begin position="32"/>
        <end position="216"/>
    </location>
</feature>
<dbReference type="RefSeq" id="WP_345592012.1">
    <property type="nucleotide sequence ID" value="NZ_BAABJG010000029.1"/>
</dbReference>
<evidence type="ECO:0000259" key="1">
    <source>
        <dbReference type="Pfam" id="PF06283"/>
    </source>
</evidence>
<accession>A0ABW3UJ22</accession>
<name>A0ABW3UJ22_9BACL</name>
<organism evidence="2 3">
    <name type="scientific">Paenibacillus vulneris</name>
    <dbReference type="NCBI Taxonomy" id="1133364"/>
    <lineage>
        <taxon>Bacteria</taxon>
        <taxon>Bacillati</taxon>
        <taxon>Bacillota</taxon>
        <taxon>Bacilli</taxon>
        <taxon>Bacillales</taxon>
        <taxon>Paenibacillaceae</taxon>
        <taxon>Paenibacillus</taxon>
    </lineage>
</organism>
<proteinExistence type="predicted"/>
<reference evidence="3" key="1">
    <citation type="journal article" date="2019" name="Int. J. Syst. Evol. Microbiol.">
        <title>The Global Catalogue of Microorganisms (GCM) 10K type strain sequencing project: providing services to taxonomists for standard genome sequencing and annotation.</title>
        <authorList>
            <consortium name="The Broad Institute Genomics Platform"/>
            <consortium name="The Broad Institute Genome Sequencing Center for Infectious Disease"/>
            <person name="Wu L."/>
            <person name="Ma J."/>
        </authorList>
    </citation>
    <scope>NUCLEOTIDE SEQUENCE [LARGE SCALE GENOMIC DNA]</scope>
    <source>
        <strain evidence="3">CCUG 53270</strain>
    </source>
</reference>
<dbReference type="Proteomes" id="UP001597180">
    <property type="component" value="Unassembled WGS sequence"/>
</dbReference>